<reference evidence="5 6" key="1">
    <citation type="submission" date="2024-03" db="EMBL/GenBank/DDBJ databases">
        <title>Mouse gut bacterial collection (mGBC) of GemPharmatech.</title>
        <authorList>
            <person name="He Y."/>
            <person name="Dong L."/>
            <person name="Wu D."/>
            <person name="Gao X."/>
            <person name="Lin Z."/>
        </authorList>
    </citation>
    <scope>NUCLEOTIDE SEQUENCE [LARGE SCALE GENOMIC DNA]</scope>
    <source>
        <strain evidence="5 6">54-13</strain>
    </source>
</reference>
<evidence type="ECO:0000313" key="6">
    <source>
        <dbReference type="Proteomes" id="UP001565200"/>
    </source>
</evidence>
<protein>
    <submittedName>
        <fullName evidence="5">Bifunctional metallophosphatase/5'-nucleotidase</fullName>
    </submittedName>
</protein>
<evidence type="ECO:0000256" key="2">
    <source>
        <dbReference type="RuleBase" id="RU362119"/>
    </source>
</evidence>
<dbReference type="Proteomes" id="UP001565200">
    <property type="component" value="Unassembled WGS sequence"/>
</dbReference>
<keyword evidence="1" id="KW-0732">Signal</keyword>
<feature type="domain" description="5'-Nucleotidase C-terminal" evidence="4">
    <location>
        <begin position="334"/>
        <end position="508"/>
    </location>
</feature>
<name>A0ABV4CWF9_9BACT</name>
<dbReference type="SUPFAM" id="SSF56300">
    <property type="entry name" value="Metallo-dependent phosphatases"/>
    <property type="match status" value="1"/>
</dbReference>
<dbReference type="Gene3D" id="3.60.21.10">
    <property type="match status" value="1"/>
</dbReference>
<dbReference type="Pfam" id="PF02872">
    <property type="entry name" value="5_nucleotid_C"/>
    <property type="match status" value="1"/>
</dbReference>
<dbReference type="InterPro" id="IPR008334">
    <property type="entry name" value="5'-Nucleotdase_C"/>
</dbReference>
<dbReference type="RefSeq" id="WP_121699249.1">
    <property type="nucleotide sequence ID" value="NZ_JBCLPP010000006.1"/>
</dbReference>
<evidence type="ECO:0000259" key="3">
    <source>
        <dbReference type="Pfam" id="PF00149"/>
    </source>
</evidence>
<dbReference type="PANTHER" id="PTHR11575">
    <property type="entry name" value="5'-NUCLEOTIDASE-RELATED"/>
    <property type="match status" value="1"/>
</dbReference>
<dbReference type="InterPro" id="IPR036907">
    <property type="entry name" value="5'-Nucleotdase_C_sf"/>
</dbReference>
<sequence length="578" mass="64985">MKRYFIAVFVAFLSGVMSIDARRVEMNLLQTSDVHGNYFPYDFITGKNADGSLARVSSAVKEARKKYGANVILLDNGDILQGQPTVYYYNYVDTLAAHVTSAVMNYMRYDAGNVGNHDVETGRAVLDRWSRNCDMPILGANIIDKSTGEPYFKPYEVIEHDGVKVAVLGMLTPAIPAWLPETLWNGLRFDDIETTARKWMPIIKEKEAPDVIVGLFHAGQAGNMLAGYKENPSLEVARNVPGFDIILMGHDHRRECKRVINVDGDTVLVMNPANNGVVLTDITMAFEVDDNGKVTHKYIDGELRPMADFDIDAAFMVEFSPYIAEVNNYVNESVGRLTDSISTRDAYFGPSAFVDLIHRLQLDITGADISFAAPISYDANISAGEIFVGEMFNLYKYENMLYVMELTGKEIKDYLEFSYGLWANTMKSKNDHLLLFKEKPTDGDESRAMLANPSYNFDSAAGIIYEVDVRKRPGRRIKILGMADGSDFDCSKTYKVALNSYRGNGGGELLTRGAGIPHDKLSSRIVYSTDRDLRYYLADYIHKKGVITPEKLNHWKFVPEKYIIPAVKRDYKILFPEK</sequence>
<keyword evidence="2" id="KW-0378">Hydrolase</keyword>
<dbReference type="PANTHER" id="PTHR11575:SF6">
    <property type="entry name" value="2',3'-CYCLIC-NUCLEOTIDE 2'-PHOSPHODIESTERASE_3'-NUCLEOTIDASE"/>
    <property type="match status" value="1"/>
</dbReference>
<evidence type="ECO:0000256" key="1">
    <source>
        <dbReference type="ARBA" id="ARBA00022729"/>
    </source>
</evidence>
<comment type="similarity">
    <text evidence="2">Belongs to the 5'-nucleotidase family.</text>
</comment>
<comment type="caution">
    <text evidence="5">The sequence shown here is derived from an EMBL/GenBank/DDBJ whole genome shotgun (WGS) entry which is preliminary data.</text>
</comment>
<gene>
    <name evidence="5" type="ORF">AAK873_02975</name>
</gene>
<evidence type="ECO:0000259" key="4">
    <source>
        <dbReference type="Pfam" id="PF02872"/>
    </source>
</evidence>
<keyword evidence="6" id="KW-1185">Reference proteome</keyword>
<dbReference type="InterPro" id="IPR029052">
    <property type="entry name" value="Metallo-depent_PP-like"/>
</dbReference>
<dbReference type="EMBL" id="JBCLPP010000006">
    <property type="protein sequence ID" value="MEY8244580.1"/>
    <property type="molecule type" value="Genomic_DNA"/>
</dbReference>
<dbReference type="Gene3D" id="3.90.780.10">
    <property type="entry name" value="5'-Nucleotidase, C-terminal domain"/>
    <property type="match status" value="1"/>
</dbReference>
<organism evidence="5 6">
    <name type="scientific">Heminiphilus faecis</name>
    <dbReference type="NCBI Taxonomy" id="2601703"/>
    <lineage>
        <taxon>Bacteria</taxon>
        <taxon>Pseudomonadati</taxon>
        <taxon>Bacteroidota</taxon>
        <taxon>Bacteroidia</taxon>
        <taxon>Bacteroidales</taxon>
        <taxon>Muribaculaceae</taxon>
        <taxon>Heminiphilus</taxon>
    </lineage>
</organism>
<evidence type="ECO:0000313" key="5">
    <source>
        <dbReference type="EMBL" id="MEY8244580.1"/>
    </source>
</evidence>
<feature type="domain" description="Calcineurin-like phosphoesterase" evidence="3">
    <location>
        <begin position="26"/>
        <end position="253"/>
    </location>
</feature>
<dbReference type="Pfam" id="PF00149">
    <property type="entry name" value="Metallophos"/>
    <property type="match status" value="1"/>
</dbReference>
<dbReference type="SUPFAM" id="SSF55816">
    <property type="entry name" value="5'-nucleotidase (syn. UDP-sugar hydrolase), C-terminal domain"/>
    <property type="match status" value="1"/>
</dbReference>
<dbReference type="InterPro" id="IPR006179">
    <property type="entry name" value="5_nucleotidase/apyrase"/>
</dbReference>
<accession>A0ABV4CWF9</accession>
<dbReference type="PRINTS" id="PR01607">
    <property type="entry name" value="APYRASEFAMLY"/>
</dbReference>
<keyword evidence="2" id="KW-0547">Nucleotide-binding</keyword>
<dbReference type="InterPro" id="IPR004843">
    <property type="entry name" value="Calcineurin-like_PHP"/>
</dbReference>
<proteinExistence type="inferred from homology"/>